<dbReference type="EMBL" id="VWSH01000003">
    <property type="protein sequence ID" value="KAA5533401.1"/>
    <property type="molecule type" value="Genomic_DNA"/>
</dbReference>
<keyword evidence="10" id="KW-1185">Reference proteome</keyword>
<feature type="transmembrane region" description="Helical" evidence="7">
    <location>
        <begin position="73"/>
        <end position="93"/>
    </location>
</feature>
<evidence type="ECO:0000256" key="4">
    <source>
        <dbReference type="ARBA" id="ARBA00022989"/>
    </source>
</evidence>
<protein>
    <submittedName>
        <fullName evidence="9">NADH-quinone oxidoreductase subunit M</fullName>
        <ecNumber evidence="9">1.6.5.-</ecNumber>
    </submittedName>
</protein>
<comment type="subcellular location">
    <subcellularLocation>
        <location evidence="1">Endomembrane system</location>
        <topology evidence="1">Multi-pass membrane protein</topology>
    </subcellularLocation>
    <subcellularLocation>
        <location evidence="6">Membrane</location>
        <topology evidence="6">Multi-pass membrane protein</topology>
    </subcellularLocation>
</comment>
<dbReference type="PANTHER" id="PTHR43507">
    <property type="entry name" value="NADH-UBIQUINONE OXIDOREDUCTASE CHAIN 4"/>
    <property type="match status" value="1"/>
</dbReference>
<dbReference type="PANTHER" id="PTHR43507:SF1">
    <property type="entry name" value="NADH-UBIQUINONE OXIDOREDUCTASE CHAIN 4"/>
    <property type="match status" value="1"/>
</dbReference>
<evidence type="ECO:0000256" key="6">
    <source>
        <dbReference type="RuleBase" id="RU000320"/>
    </source>
</evidence>
<dbReference type="GO" id="GO:0003954">
    <property type="term" value="F:NADH dehydrogenase activity"/>
    <property type="evidence" value="ECO:0007669"/>
    <property type="project" value="TreeGrafter"/>
</dbReference>
<dbReference type="GO" id="GO:0012505">
    <property type="term" value="C:endomembrane system"/>
    <property type="evidence" value="ECO:0007669"/>
    <property type="project" value="UniProtKB-SubCell"/>
</dbReference>
<keyword evidence="4 7" id="KW-1133">Transmembrane helix</keyword>
<dbReference type="GO" id="GO:0016020">
    <property type="term" value="C:membrane"/>
    <property type="evidence" value="ECO:0007669"/>
    <property type="project" value="UniProtKB-SubCell"/>
</dbReference>
<keyword evidence="3 6" id="KW-0812">Transmembrane</keyword>
<evidence type="ECO:0000256" key="3">
    <source>
        <dbReference type="ARBA" id="ARBA00022692"/>
    </source>
</evidence>
<keyword evidence="9" id="KW-0560">Oxidoreductase</keyword>
<feature type="transmembrane region" description="Helical" evidence="7">
    <location>
        <begin position="152"/>
        <end position="176"/>
    </location>
</feature>
<keyword evidence="5 7" id="KW-0472">Membrane</keyword>
<evidence type="ECO:0000256" key="2">
    <source>
        <dbReference type="ARBA" id="ARBA00009025"/>
    </source>
</evidence>
<feature type="transmembrane region" description="Helical" evidence="7">
    <location>
        <begin position="445"/>
        <end position="465"/>
    </location>
</feature>
<dbReference type="GO" id="GO:0008137">
    <property type="term" value="F:NADH dehydrogenase (ubiquinone) activity"/>
    <property type="evidence" value="ECO:0007669"/>
    <property type="project" value="InterPro"/>
</dbReference>
<dbReference type="NCBIfam" id="TIGR01972">
    <property type="entry name" value="NDH_I_M"/>
    <property type="match status" value="1"/>
</dbReference>
<name>A0A5M6CE81_9BACT</name>
<evidence type="ECO:0000259" key="8">
    <source>
        <dbReference type="Pfam" id="PF00361"/>
    </source>
</evidence>
<dbReference type="Pfam" id="PF00361">
    <property type="entry name" value="Proton_antipo_M"/>
    <property type="match status" value="1"/>
</dbReference>
<feature type="transmembrane region" description="Helical" evidence="7">
    <location>
        <begin position="113"/>
        <end position="140"/>
    </location>
</feature>
<dbReference type="GO" id="GO:0015990">
    <property type="term" value="P:electron transport coupled proton transport"/>
    <property type="evidence" value="ECO:0007669"/>
    <property type="project" value="TreeGrafter"/>
</dbReference>
<reference evidence="9 10" key="1">
    <citation type="submission" date="2019-09" db="EMBL/GenBank/DDBJ databases">
        <title>Genome sequence and assembly of Taibaiella sp.</title>
        <authorList>
            <person name="Chhetri G."/>
        </authorList>
    </citation>
    <scope>NUCLEOTIDE SEQUENCE [LARGE SCALE GENOMIC DNA]</scope>
    <source>
        <strain evidence="9 10">KVB11</strain>
    </source>
</reference>
<feature type="transmembrane region" description="Helical" evidence="7">
    <location>
        <begin position="294"/>
        <end position="313"/>
    </location>
</feature>
<accession>A0A5M6CE81</accession>
<dbReference type="InterPro" id="IPR003918">
    <property type="entry name" value="NADH_UbQ_OxRdtase"/>
</dbReference>
<feature type="transmembrane region" description="Helical" evidence="7">
    <location>
        <begin position="325"/>
        <end position="342"/>
    </location>
</feature>
<dbReference type="Proteomes" id="UP000323632">
    <property type="component" value="Unassembled WGS sequence"/>
</dbReference>
<dbReference type="GO" id="GO:0042773">
    <property type="term" value="P:ATP synthesis coupled electron transport"/>
    <property type="evidence" value="ECO:0007669"/>
    <property type="project" value="InterPro"/>
</dbReference>
<evidence type="ECO:0000256" key="5">
    <source>
        <dbReference type="ARBA" id="ARBA00023136"/>
    </source>
</evidence>
<feature type="domain" description="NADH:quinone oxidoreductase/Mrp antiporter transmembrane" evidence="8">
    <location>
        <begin position="120"/>
        <end position="408"/>
    </location>
</feature>
<dbReference type="InterPro" id="IPR010227">
    <property type="entry name" value="NADH_Q_OxRdtase_chainM/4"/>
</dbReference>
<evidence type="ECO:0000256" key="1">
    <source>
        <dbReference type="ARBA" id="ARBA00004127"/>
    </source>
</evidence>
<proteinExistence type="inferred from homology"/>
<feature type="transmembrane region" description="Helical" evidence="7">
    <location>
        <begin position="363"/>
        <end position="385"/>
    </location>
</feature>
<feature type="transmembrane region" description="Helical" evidence="7">
    <location>
        <begin position="405"/>
        <end position="424"/>
    </location>
</feature>
<feature type="transmembrane region" description="Helical" evidence="7">
    <location>
        <begin position="268"/>
        <end position="287"/>
    </location>
</feature>
<dbReference type="RefSeq" id="WP_150033148.1">
    <property type="nucleotide sequence ID" value="NZ_VWSH01000003.1"/>
</dbReference>
<dbReference type="GO" id="GO:0048039">
    <property type="term" value="F:ubiquinone binding"/>
    <property type="evidence" value="ECO:0007669"/>
    <property type="project" value="TreeGrafter"/>
</dbReference>
<dbReference type="AlphaFoldDB" id="A0A5M6CE81"/>
<evidence type="ECO:0000313" key="9">
    <source>
        <dbReference type="EMBL" id="KAA5533401.1"/>
    </source>
</evidence>
<comment type="caution">
    <text evidence="9">The sequence shown here is derived from an EMBL/GenBank/DDBJ whole genome shotgun (WGS) entry which is preliminary data.</text>
</comment>
<organism evidence="9 10">
    <name type="scientific">Taibaiella lutea</name>
    <dbReference type="NCBI Taxonomy" id="2608001"/>
    <lineage>
        <taxon>Bacteria</taxon>
        <taxon>Pseudomonadati</taxon>
        <taxon>Bacteroidota</taxon>
        <taxon>Chitinophagia</taxon>
        <taxon>Chitinophagales</taxon>
        <taxon>Chitinophagaceae</taxon>
        <taxon>Taibaiella</taxon>
    </lineage>
</organism>
<feature type="transmembrane region" description="Helical" evidence="7">
    <location>
        <begin position="235"/>
        <end position="256"/>
    </location>
</feature>
<dbReference type="PRINTS" id="PR01437">
    <property type="entry name" value="NUOXDRDTASE4"/>
</dbReference>
<sequence>MILLLLILIPFVSGLISFLWKSESVKGWALVTSLITLIVAGVACQIGTMNDLTYEHNWITSLGAHFNLKGESMSLMLTLLTAIIFPVVFISQWNKPVEGLNRFMGLMLMTQAGLMGVFLAHDLLLFYFFWELALIPVYFLCSTWGGEKRIKVTFKFFVYTFLGSLIMLSGIIFLYLQTPDRSFGWEAIKQTGASLPAMQQQILFGLFFIAFGIKMPIFPFHTWQPDTYEQSATPVTVILSALMVKMGLFATVNWLVDIFPAGTAYWSNTVMILAVIGIIYASLLAWVQTDIKRLIAYSSIAHIGLMALGIFANTDIAHNGLMVQMFNHGINITGMWLIVAMIEQRYGTRNLKELGGMAGTAPTMTIALVIIAFANIALPLTNGFIGEFMLFHGIFQSANPNHITFMVLAGLGVILGAVYTLNMVQKVAYGESKTGDVIKDVSKNELIGIVIIIAIILVLGVYPNLLMGILK</sequence>
<gene>
    <name evidence="9" type="ORF">F0919_12725</name>
</gene>
<evidence type="ECO:0000256" key="7">
    <source>
        <dbReference type="SAM" id="Phobius"/>
    </source>
</evidence>
<dbReference type="EC" id="1.6.5.-" evidence="9"/>
<comment type="similarity">
    <text evidence="2">Belongs to the complex I subunit 4 family.</text>
</comment>
<feature type="transmembrane region" description="Helical" evidence="7">
    <location>
        <begin position="202"/>
        <end position="223"/>
    </location>
</feature>
<evidence type="ECO:0000313" key="10">
    <source>
        <dbReference type="Proteomes" id="UP000323632"/>
    </source>
</evidence>
<feature type="transmembrane region" description="Helical" evidence="7">
    <location>
        <begin position="30"/>
        <end position="52"/>
    </location>
</feature>
<dbReference type="InterPro" id="IPR001750">
    <property type="entry name" value="ND/Mrp_TM"/>
</dbReference>